<dbReference type="VEuPathDB" id="FungiDB:C5L36_0A00590"/>
<evidence type="ECO:0000313" key="1">
    <source>
        <dbReference type="EMBL" id="AWU73447.1"/>
    </source>
</evidence>
<dbReference type="OrthoDB" id="10053431at2759"/>
<dbReference type="GeneID" id="40381157"/>
<dbReference type="Proteomes" id="UP000195871">
    <property type="component" value="Unassembled WGS sequence"/>
</dbReference>
<dbReference type="EMBL" id="NHMM01000002">
    <property type="protein sequence ID" value="OUT22948.1"/>
    <property type="molecule type" value="Genomic_DNA"/>
</dbReference>
<dbReference type="PANTHER" id="PTHR35020:SF2">
    <property type="entry name" value="N-ACETYLGLUCOSAMINE-INDUCED PROTEIN 1"/>
    <property type="match status" value="1"/>
</dbReference>
<organism evidence="2 3">
    <name type="scientific">Pichia kudriavzevii</name>
    <name type="common">Yeast</name>
    <name type="synonym">Issatchenkia orientalis</name>
    <dbReference type="NCBI Taxonomy" id="4909"/>
    <lineage>
        <taxon>Eukaryota</taxon>
        <taxon>Fungi</taxon>
        <taxon>Dikarya</taxon>
        <taxon>Ascomycota</taxon>
        <taxon>Saccharomycotina</taxon>
        <taxon>Pichiomycetes</taxon>
        <taxon>Pichiales</taxon>
        <taxon>Pichiaceae</taxon>
        <taxon>Pichia</taxon>
    </lineage>
</organism>
<gene>
    <name evidence="1" type="ORF">C5L36_0A00590</name>
    <name evidence="2" type="ORF">CAS74_001249</name>
</gene>
<dbReference type="InterPro" id="IPR022036">
    <property type="entry name" value="DUF3605"/>
</dbReference>
<dbReference type="EMBL" id="CP028773">
    <property type="protein sequence ID" value="AWU73447.1"/>
    <property type="molecule type" value="Genomic_DNA"/>
</dbReference>
<protein>
    <recommendedName>
        <fullName evidence="5">N-acetylglucosamine-induced protein 1</fullName>
    </recommendedName>
</protein>
<keyword evidence="4" id="KW-1185">Reference proteome</keyword>
<evidence type="ECO:0000313" key="4">
    <source>
        <dbReference type="Proteomes" id="UP000249293"/>
    </source>
</evidence>
<evidence type="ECO:0008006" key="5">
    <source>
        <dbReference type="Google" id="ProtNLM"/>
    </source>
</evidence>
<dbReference type="PANTHER" id="PTHR35020">
    <property type="entry name" value="N-ACETYLGLUCOSAMINE-INDUCED PROTEIN 1"/>
    <property type="match status" value="1"/>
</dbReference>
<reference evidence="1 4" key="2">
    <citation type="submission" date="2018-06" db="EMBL/GenBank/DDBJ databases">
        <title>Population genomics shows no distinction between pathogenic Candida krusei and environmental Pichia kudriavzevii: One species, four names.</title>
        <authorList>
            <person name="Douglass A.P."/>
            <person name="Offei B."/>
            <person name="Braun-Galleani S."/>
            <person name="Coughlan A.Y."/>
            <person name="Martos A."/>
            <person name="Ortiz-Merino R.A."/>
            <person name="Byrne K.P."/>
            <person name="Wolfe K.H."/>
        </authorList>
    </citation>
    <scope>NUCLEOTIDE SEQUENCE [LARGE SCALE GENOMIC DNA]</scope>
    <source>
        <strain evidence="1 4">CBS573</strain>
    </source>
</reference>
<evidence type="ECO:0000313" key="3">
    <source>
        <dbReference type="Proteomes" id="UP000195871"/>
    </source>
</evidence>
<dbReference type="KEGG" id="pkz:C5L36_0A00590"/>
<dbReference type="Pfam" id="PF12239">
    <property type="entry name" value="DUF3605"/>
    <property type="match status" value="1"/>
</dbReference>
<name>A0A1Z8JQR6_PICKU</name>
<dbReference type="AlphaFoldDB" id="A0A1Z8JQR6"/>
<dbReference type="RefSeq" id="XP_029318924.1">
    <property type="nucleotide sequence ID" value="XM_029463064.1"/>
</dbReference>
<evidence type="ECO:0000313" key="2">
    <source>
        <dbReference type="EMBL" id="OUT22948.1"/>
    </source>
</evidence>
<dbReference type="GO" id="GO:0005737">
    <property type="term" value="C:cytoplasm"/>
    <property type="evidence" value="ECO:0007669"/>
    <property type="project" value="TreeGrafter"/>
</dbReference>
<sequence length="217" mass="25028">MSGALEKPLQWNEVKEIVSEYRLEELGRSPEGLKEYHNFKASMQAKGISLTTNIFINTLHWLPVDTDPHLSTEEAVKRIHYTDPRLFANPNDTCITLNDFPYWIKEPTIHLLVWVRSPMPPDPNSEIGDIDNQTKKLIEEYVQETFVKGSGIDRDDIIWWKNYTKIQSIKSIPHVHVLIKTEDKRVEEKARALVGTPGATLKYDDIGQNYTSNQVKL</sequence>
<proteinExistence type="predicted"/>
<dbReference type="Proteomes" id="UP000249293">
    <property type="component" value="Chromosome 1"/>
</dbReference>
<reference evidence="2 3" key="1">
    <citation type="submission" date="2017-05" db="EMBL/GenBank/DDBJ databases">
        <title>The Genome Sequence of Candida krusei Ckrusei653.</title>
        <authorList>
            <person name="Cuomo C."/>
            <person name="Forche A."/>
            <person name="Young S."/>
            <person name="Abouelleil A."/>
            <person name="Cao P."/>
            <person name="Chapman S."/>
            <person name="Cusick C."/>
            <person name="Shea T."/>
            <person name="Nusbaum C."/>
            <person name="Birren B."/>
        </authorList>
    </citation>
    <scope>NUCLEOTIDE SEQUENCE [LARGE SCALE GENOMIC DNA]</scope>
    <source>
        <strain evidence="2 3">Ckrusei653</strain>
    </source>
</reference>
<dbReference type="GO" id="GO:0006044">
    <property type="term" value="P:N-acetylglucosamine metabolic process"/>
    <property type="evidence" value="ECO:0007669"/>
    <property type="project" value="TreeGrafter"/>
</dbReference>
<accession>A0A1Z8JQR6</accession>